<dbReference type="Pfam" id="PF07885">
    <property type="entry name" value="Ion_trans_2"/>
    <property type="match status" value="1"/>
</dbReference>
<keyword evidence="1" id="KW-0472">Membrane</keyword>
<dbReference type="GO" id="GO:0034220">
    <property type="term" value="P:monoatomic ion transmembrane transport"/>
    <property type="evidence" value="ECO:0007669"/>
    <property type="project" value="UniProtKB-KW"/>
</dbReference>
<proteinExistence type="predicted"/>
<keyword evidence="3" id="KW-0407">Ion channel</keyword>
<keyword evidence="1" id="KW-1133">Transmembrane helix</keyword>
<keyword evidence="1" id="KW-0812">Transmembrane</keyword>
<feature type="transmembrane region" description="Helical" evidence="1">
    <location>
        <begin position="86"/>
        <end position="106"/>
    </location>
</feature>
<reference evidence="3 4" key="2">
    <citation type="journal article" date="2022" name="Mar. Drugs">
        <title>Bioassay-Guided Fractionation Leads to the Detection of Cholic Acid Generated by the Rare Thalassomonas sp.</title>
        <authorList>
            <person name="Pheiffer F."/>
            <person name="Schneider Y.K."/>
            <person name="Hansen E.H."/>
            <person name="Andersen J.H."/>
            <person name="Isaksson J."/>
            <person name="Busche T."/>
            <person name="R C."/>
            <person name="Kalinowski J."/>
            <person name="Zyl L.V."/>
            <person name="Trindade M."/>
        </authorList>
    </citation>
    <scope>NUCLEOTIDE SEQUENCE [LARGE SCALE GENOMIC DNA]</scope>
    <source>
        <strain evidence="3 4">A5K-106</strain>
    </source>
</reference>
<feature type="transmembrane region" description="Helical" evidence="1">
    <location>
        <begin position="61"/>
        <end position="80"/>
    </location>
</feature>
<keyword evidence="3" id="KW-0813">Transport</keyword>
<dbReference type="Proteomes" id="UP000032568">
    <property type="component" value="Chromosome"/>
</dbReference>
<sequence>MFLHQQVTNKYGFIVLLCSLVALLLLPSYWQGQHKQVVMALLLLVVMLSFLSLVARKRVEIILGTLLSLPVLYLNLHNLFAGGTQVSVLVYFLNVLFYLFIVFELLRHIISQKFVDFNLIAAIIVYLIIGLLWAFIYLILETQTPGAILGEHNTGVENMLSTLLYFSYVTMTTLGYGDISPHTELAGKWVVLEAIIGQFYIAILVARLVSLYGMKVPD</sequence>
<feature type="transmembrane region" description="Helical" evidence="1">
    <location>
        <begin position="159"/>
        <end position="177"/>
    </location>
</feature>
<feature type="transmembrane region" description="Helical" evidence="1">
    <location>
        <begin position="189"/>
        <end position="209"/>
    </location>
</feature>
<dbReference type="KEGG" id="tact:SG35_015010"/>
<evidence type="ECO:0000313" key="3">
    <source>
        <dbReference type="EMBL" id="WDD96689.1"/>
    </source>
</evidence>
<dbReference type="AlphaFoldDB" id="A0AAE9YLS9"/>
<evidence type="ECO:0000256" key="1">
    <source>
        <dbReference type="SAM" id="Phobius"/>
    </source>
</evidence>
<dbReference type="Gene3D" id="1.10.287.70">
    <property type="match status" value="1"/>
</dbReference>
<organism evidence="3 4">
    <name type="scientific">Thalassomonas actiniarum</name>
    <dbReference type="NCBI Taxonomy" id="485447"/>
    <lineage>
        <taxon>Bacteria</taxon>
        <taxon>Pseudomonadati</taxon>
        <taxon>Pseudomonadota</taxon>
        <taxon>Gammaproteobacteria</taxon>
        <taxon>Alteromonadales</taxon>
        <taxon>Colwelliaceae</taxon>
        <taxon>Thalassomonas</taxon>
    </lineage>
</organism>
<feature type="transmembrane region" description="Helical" evidence="1">
    <location>
        <begin position="118"/>
        <end position="139"/>
    </location>
</feature>
<keyword evidence="3" id="KW-0406">Ion transport</keyword>
<protein>
    <submittedName>
        <fullName evidence="3">Potassium channel protein</fullName>
    </submittedName>
</protein>
<dbReference type="RefSeq" id="WP_053043266.1">
    <property type="nucleotide sequence ID" value="NZ_CP059735.1"/>
</dbReference>
<accession>A0AAE9YLS9</accession>
<feature type="transmembrane region" description="Helical" evidence="1">
    <location>
        <begin position="36"/>
        <end position="54"/>
    </location>
</feature>
<keyword evidence="4" id="KW-1185">Reference proteome</keyword>
<evidence type="ECO:0000259" key="2">
    <source>
        <dbReference type="Pfam" id="PF07885"/>
    </source>
</evidence>
<dbReference type="SUPFAM" id="SSF81324">
    <property type="entry name" value="Voltage-gated potassium channels"/>
    <property type="match status" value="1"/>
</dbReference>
<feature type="transmembrane region" description="Helical" evidence="1">
    <location>
        <begin position="12"/>
        <end position="30"/>
    </location>
</feature>
<reference evidence="3 4" key="1">
    <citation type="journal article" date="2015" name="Genome Announc.">
        <title>Draft Genome Sequences of Marine Isolates of Thalassomonas viridans and Thalassomonas actiniarum.</title>
        <authorList>
            <person name="Olonade I."/>
            <person name="van Zyl L.J."/>
            <person name="Trindade M."/>
        </authorList>
    </citation>
    <scope>NUCLEOTIDE SEQUENCE [LARGE SCALE GENOMIC DNA]</scope>
    <source>
        <strain evidence="3 4">A5K-106</strain>
    </source>
</reference>
<gene>
    <name evidence="3" type="ORF">SG35_015010</name>
</gene>
<name>A0AAE9YLS9_9GAMM</name>
<feature type="domain" description="Potassium channel" evidence="2">
    <location>
        <begin position="131"/>
        <end position="210"/>
    </location>
</feature>
<dbReference type="EMBL" id="CP059735">
    <property type="protein sequence ID" value="WDD96689.1"/>
    <property type="molecule type" value="Genomic_DNA"/>
</dbReference>
<dbReference type="InterPro" id="IPR013099">
    <property type="entry name" value="K_chnl_dom"/>
</dbReference>
<evidence type="ECO:0000313" key="4">
    <source>
        <dbReference type="Proteomes" id="UP000032568"/>
    </source>
</evidence>